<keyword evidence="2" id="KW-1133">Transmembrane helix</keyword>
<dbReference type="EMBL" id="SEOQ01000036">
    <property type="protein sequence ID" value="TFY71818.1"/>
    <property type="molecule type" value="Genomic_DNA"/>
</dbReference>
<protein>
    <recommendedName>
        <fullName evidence="5">Transmembrane protein 135 N-terminal domain-containing protein</fullName>
    </recommendedName>
</protein>
<evidence type="ECO:0000313" key="3">
    <source>
        <dbReference type="EMBL" id="TFY71818.1"/>
    </source>
</evidence>
<keyword evidence="2" id="KW-0812">Transmembrane</keyword>
<reference evidence="3 4" key="1">
    <citation type="submission" date="2019-02" db="EMBL/GenBank/DDBJ databases">
        <title>Genome sequencing of the rare red list fungi Dentipellis fragilis.</title>
        <authorList>
            <person name="Buettner E."/>
            <person name="Kellner H."/>
        </authorList>
    </citation>
    <scope>NUCLEOTIDE SEQUENCE [LARGE SCALE GENOMIC DNA]</scope>
    <source>
        <strain evidence="3 4">DSM 105465</strain>
    </source>
</reference>
<feature type="compositionally biased region" description="Basic and acidic residues" evidence="1">
    <location>
        <begin position="505"/>
        <end position="515"/>
    </location>
</feature>
<feature type="transmembrane region" description="Helical" evidence="2">
    <location>
        <begin position="369"/>
        <end position="394"/>
    </location>
</feature>
<name>A0A4Y9ZDI1_9AGAM</name>
<keyword evidence="2" id="KW-0472">Membrane</keyword>
<dbReference type="AlphaFoldDB" id="A0A4Y9ZDI1"/>
<proteinExistence type="predicted"/>
<feature type="region of interest" description="Disordered" evidence="1">
    <location>
        <begin position="495"/>
        <end position="524"/>
    </location>
</feature>
<feature type="transmembrane region" description="Helical" evidence="2">
    <location>
        <begin position="12"/>
        <end position="30"/>
    </location>
</feature>
<dbReference type="PANTHER" id="PTHR12459">
    <property type="entry name" value="TRANSMEMBRANE PROTEIN 135-RELATED"/>
    <property type="match status" value="1"/>
</dbReference>
<dbReference type="PANTHER" id="PTHR12459:SF15">
    <property type="entry name" value="TRANSMEMBRANE PROTEIN 135"/>
    <property type="match status" value="1"/>
</dbReference>
<evidence type="ECO:0000256" key="2">
    <source>
        <dbReference type="SAM" id="Phobius"/>
    </source>
</evidence>
<sequence length="524" mass="58135">LPNTHPLQVALRTYSLALSLTLGPSLFSFISSPKARARGLHGLYSILRREFGVTGFSFAITAAIGGGSLLQHLCNQLEDDQILNSDAFTDRPRKWIQKLKAHLKSLDSETKTLFLHAFPALLAFTLIRLRPRSIKEKSIILRMIPSSPNSNVTRRTSASLELTLLLLVRAFDAWTQKMIYRHVDHKDARNRRHKITTRLDAFAFWASSARSGFTIMWCFFYEPQRLPRSYVKWISSLANIDERLVGALRALRTGEWSYIHGTRLQPDIVATLSQDLGYPASWGTASLLPSHGGPAATNTWKALGVSGRDGVGGLPCELVHGNLAKGSCAQNVTLRGLYAFLEALAIYLPVHLLPVLLMRPYSLLRKPEIGRLLLGILRSAGFLSTFVSSIWAAVCLTRTTLIARLLPNISHDFYDGPYGCILAGCLACGSSIWVENRRRRGEMALYVMPRAILESAIFTLSLTTLVSAALHRPHCLRGLSRWTLEYILKGPNVGGRRPGQLSKAPESEHRGDDVTKPSTYQLSG</sequence>
<evidence type="ECO:0000313" key="4">
    <source>
        <dbReference type="Proteomes" id="UP000298327"/>
    </source>
</evidence>
<evidence type="ECO:0008006" key="5">
    <source>
        <dbReference type="Google" id="ProtNLM"/>
    </source>
</evidence>
<feature type="transmembrane region" description="Helical" evidence="2">
    <location>
        <begin position="113"/>
        <end position="129"/>
    </location>
</feature>
<dbReference type="OrthoDB" id="4021778at2759"/>
<feature type="non-terminal residue" evidence="3">
    <location>
        <position position="1"/>
    </location>
</feature>
<dbReference type="InterPro" id="IPR026749">
    <property type="entry name" value="Tmem135"/>
</dbReference>
<keyword evidence="4" id="KW-1185">Reference proteome</keyword>
<feature type="transmembrane region" description="Helical" evidence="2">
    <location>
        <begin position="337"/>
        <end position="357"/>
    </location>
</feature>
<gene>
    <name evidence="3" type="ORF">EVG20_g1212</name>
</gene>
<evidence type="ECO:0000256" key="1">
    <source>
        <dbReference type="SAM" id="MobiDB-lite"/>
    </source>
</evidence>
<dbReference type="Proteomes" id="UP000298327">
    <property type="component" value="Unassembled WGS sequence"/>
</dbReference>
<organism evidence="3 4">
    <name type="scientific">Dentipellis fragilis</name>
    <dbReference type="NCBI Taxonomy" id="205917"/>
    <lineage>
        <taxon>Eukaryota</taxon>
        <taxon>Fungi</taxon>
        <taxon>Dikarya</taxon>
        <taxon>Basidiomycota</taxon>
        <taxon>Agaricomycotina</taxon>
        <taxon>Agaricomycetes</taxon>
        <taxon>Russulales</taxon>
        <taxon>Hericiaceae</taxon>
        <taxon>Dentipellis</taxon>
    </lineage>
</organism>
<accession>A0A4Y9ZDI1</accession>
<feature type="transmembrane region" description="Helical" evidence="2">
    <location>
        <begin position="51"/>
        <end position="70"/>
    </location>
</feature>
<comment type="caution">
    <text evidence="3">The sequence shown here is derived from an EMBL/GenBank/DDBJ whole genome shotgun (WGS) entry which is preliminary data.</text>
</comment>